<evidence type="ECO:0000313" key="10">
    <source>
        <dbReference type="Proteomes" id="UP001180840"/>
    </source>
</evidence>
<name>A0ABU2A088_9CORY</name>
<evidence type="ECO:0000256" key="2">
    <source>
        <dbReference type="ARBA" id="ARBA00022722"/>
    </source>
</evidence>
<dbReference type="SUPFAM" id="SSF54211">
    <property type="entry name" value="Ribosomal protein S5 domain 2-like"/>
    <property type="match status" value="1"/>
</dbReference>
<accession>A0ABU2A088</accession>
<dbReference type="GO" id="GO:0004526">
    <property type="term" value="F:ribonuclease P activity"/>
    <property type="evidence" value="ECO:0007669"/>
    <property type="project" value="UniProtKB-EC"/>
</dbReference>
<comment type="catalytic activity">
    <reaction evidence="6">
        <text>Endonucleolytic cleavage of RNA, removing 5'-extranucleotides from tRNA precursor.</text>
        <dbReference type="EC" id="3.1.26.5"/>
    </reaction>
</comment>
<gene>
    <name evidence="6" type="primary">rnpA</name>
    <name evidence="9" type="ORF">J2S39_002270</name>
</gene>
<dbReference type="PANTHER" id="PTHR33992">
    <property type="entry name" value="RIBONUCLEASE P PROTEIN COMPONENT"/>
    <property type="match status" value="1"/>
</dbReference>
<dbReference type="EMBL" id="JAVDXZ010000001">
    <property type="protein sequence ID" value="MDR7330594.1"/>
    <property type="molecule type" value="Genomic_DNA"/>
</dbReference>
<keyword evidence="3 6" id="KW-0255">Endonuclease</keyword>
<organism evidence="9 10">
    <name type="scientific">Corynebacterium guangdongense</name>
    <dbReference type="NCBI Taxonomy" id="1783348"/>
    <lineage>
        <taxon>Bacteria</taxon>
        <taxon>Bacillati</taxon>
        <taxon>Actinomycetota</taxon>
        <taxon>Actinomycetes</taxon>
        <taxon>Mycobacteriales</taxon>
        <taxon>Corynebacteriaceae</taxon>
        <taxon>Corynebacterium</taxon>
    </lineage>
</organism>
<keyword evidence="10" id="KW-1185">Reference proteome</keyword>
<protein>
    <recommendedName>
        <fullName evidence="6 7">Ribonuclease P protein component</fullName>
        <shortName evidence="6">RNase P protein</shortName>
        <shortName evidence="6">RNaseP protein</shortName>
        <ecNumber evidence="6 7">3.1.26.5</ecNumber>
    </recommendedName>
    <alternativeName>
        <fullName evidence="6">Protein C5</fullName>
    </alternativeName>
</protein>
<evidence type="ECO:0000256" key="6">
    <source>
        <dbReference type="HAMAP-Rule" id="MF_00227"/>
    </source>
</evidence>
<dbReference type="InterPro" id="IPR020568">
    <property type="entry name" value="Ribosomal_Su5_D2-typ_SF"/>
</dbReference>
<evidence type="ECO:0000256" key="4">
    <source>
        <dbReference type="ARBA" id="ARBA00022801"/>
    </source>
</evidence>
<sequence>MLPKHHKLASSADFASTIKGGHRGGSRTLVAHVRDRRTEPTDPDPSLVPGPRFGLVVSKAVGNAVVRHRTSRRLRHEAIALVDTLPANLDVVIRALPPAGGATSEQLRRDLAKAIEKARHRG</sequence>
<evidence type="ECO:0000256" key="3">
    <source>
        <dbReference type="ARBA" id="ARBA00022759"/>
    </source>
</evidence>
<evidence type="ECO:0000256" key="5">
    <source>
        <dbReference type="ARBA" id="ARBA00022884"/>
    </source>
</evidence>
<dbReference type="Proteomes" id="UP001180840">
    <property type="component" value="Unassembled WGS sequence"/>
</dbReference>
<keyword evidence="5 6" id="KW-0694">RNA-binding</keyword>
<comment type="similarity">
    <text evidence="6">Belongs to the RnpA family.</text>
</comment>
<evidence type="ECO:0000256" key="1">
    <source>
        <dbReference type="ARBA" id="ARBA00022694"/>
    </source>
</evidence>
<keyword evidence="1 6" id="KW-0819">tRNA processing</keyword>
<keyword evidence="4 6" id="KW-0378">Hydrolase</keyword>
<dbReference type="EC" id="3.1.26.5" evidence="6 7"/>
<evidence type="ECO:0000256" key="8">
    <source>
        <dbReference type="SAM" id="MobiDB-lite"/>
    </source>
</evidence>
<keyword evidence="2 6" id="KW-0540">Nuclease</keyword>
<dbReference type="Pfam" id="PF00825">
    <property type="entry name" value="Ribonuclease_P"/>
    <property type="match status" value="1"/>
</dbReference>
<dbReference type="InterPro" id="IPR000100">
    <property type="entry name" value="RNase_P"/>
</dbReference>
<dbReference type="Gene3D" id="3.30.230.10">
    <property type="match status" value="1"/>
</dbReference>
<dbReference type="HAMAP" id="MF_00227">
    <property type="entry name" value="RNase_P"/>
    <property type="match status" value="1"/>
</dbReference>
<dbReference type="PANTHER" id="PTHR33992:SF1">
    <property type="entry name" value="RIBONUCLEASE P PROTEIN COMPONENT"/>
    <property type="match status" value="1"/>
</dbReference>
<comment type="caution">
    <text evidence="9">The sequence shown here is derived from an EMBL/GenBank/DDBJ whole genome shotgun (WGS) entry which is preliminary data.</text>
</comment>
<dbReference type="NCBIfam" id="TIGR00188">
    <property type="entry name" value="rnpA"/>
    <property type="match status" value="1"/>
</dbReference>
<proteinExistence type="inferred from homology"/>
<evidence type="ECO:0000256" key="7">
    <source>
        <dbReference type="NCBIfam" id="TIGR00188"/>
    </source>
</evidence>
<feature type="region of interest" description="Disordered" evidence="8">
    <location>
        <begin position="1"/>
        <end position="50"/>
    </location>
</feature>
<dbReference type="RefSeq" id="WP_290196430.1">
    <property type="nucleotide sequence ID" value="NZ_CP047654.1"/>
</dbReference>
<comment type="subunit">
    <text evidence="6">Consists of a catalytic RNA component (M1 or rnpB) and a protein subunit.</text>
</comment>
<dbReference type="InterPro" id="IPR014721">
    <property type="entry name" value="Ribsml_uS5_D2-typ_fold_subgr"/>
</dbReference>
<evidence type="ECO:0000313" key="9">
    <source>
        <dbReference type="EMBL" id="MDR7330594.1"/>
    </source>
</evidence>
<reference evidence="9" key="1">
    <citation type="submission" date="2023-07" db="EMBL/GenBank/DDBJ databases">
        <title>Sequencing the genomes of 1000 actinobacteria strains.</title>
        <authorList>
            <person name="Klenk H.-P."/>
        </authorList>
    </citation>
    <scope>NUCLEOTIDE SEQUENCE</scope>
    <source>
        <strain evidence="9">DSM 107476</strain>
    </source>
</reference>
<comment type="function">
    <text evidence="6">RNaseP catalyzes the removal of the 5'-leader sequence from pre-tRNA to produce the mature 5'-terminus. It can also cleave other RNA substrates such as 4.5S RNA. The protein component plays an auxiliary but essential role in vivo by binding to the 5'-leader sequence and broadening the substrate specificity of the ribozyme.</text>
</comment>